<sequence length="380" mass="43414">MKFYLYTLLLIVLYNSKAMAQAEEKKWELNGYVKGLQATSFTDLDSITTNSLLHNRLNFRWYPSDSWKVGIEVRNRLFVGDQITANPLLTGIEDDGIIDLSANIVEKKDVLLNTTLDRFWAQWQGTSWQVTLGRQRVNWGVDRIFNPNDIFNAYSFIDFDYEERPGSDALRVQYFKDTDYTLDMAVKITDDPDELIAAALYKFNKWNYDIQLLGGIYKRDIVAGAGWAGNIRNAGLKTELSYFRNYQNFAGDSGTFISSVSVDYALPNSLYLYGAYFYNSSGANQNAIENLVSINLDVKNLSPFTHNLFAQLSYEFSAITNVAMNILYSPADNAVFINPSLNIIMGEQFDLSIISQSLFGNTNNFDLLFNTIYTRLKWNF</sequence>
<dbReference type="Proteomes" id="UP000266691">
    <property type="component" value="Unassembled WGS sequence"/>
</dbReference>
<accession>A0A3A1ND66</accession>
<comment type="caution">
    <text evidence="2">The sequence shown here is derived from an EMBL/GenBank/DDBJ whole genome shotgun (WGS) entry which is preliminary data.</text>
</comment>
<dbReference type="RefSeq" id="WP_119648641.1">
    <property type="nucleotide sequence ID" value="NZ_QXFI01000035.1"/>
</dbReference>
<name>A0A3A1ND66_9FLAO</name>
<keyword evidence="1" id="KW-0732">Signal</keyword>
<dbReference type="EMBL" id="QXFI01000035">
    <property type="protein sequence ID" value="RIV42398.1"/>
    <property type="molecule type" value="Genomic_DNA"/>
</dbReference>
<evidence type="ECO:0000256" key="1">
    <source>
        <dbReference type="SAM" id="SignalP"/>
    </source>
</evidence>
<dbReference type="SUPFAM" id="SSF56935">
    <property type="entry name" value="Porins"/>
    <property type="match status" value="1"/>
</dbReference>
<protein>
    <recommendedName>
        <fullName evidence="6">Alginate export domain-containing protein</fullName>
    </recommendedName>
</protein>
<evidence type="ECO:0000313" key="4">
    <source>
        <dbReference type="Proteomes" id="UP000266691"/>
    </source>
</evidence>
<organism evidence="2 4">
    <name type="scientific">Flagellimonas pelagia</name>
    <dbReference type="NCBI Taxonomy" id="2306998"/>
    <lineage>
        <taxon>Bacteria</taxon>
        <taxon>Pseudomonadati</taxon>
        <taxon>Bacteroidota</taxon>
        <taxon>Flavobacteriia</taxon>
        <taxon>Flavobacteriales</taxon>
        <taxon>Flavobacteriaceae</taxon>
        <taxon>Flagellimonas</taxon>
    </lineage>
</organism>
<reference evidence="2 4" key="1">
    <citation type="submission" date="2018-08" db="EMBL/GenBank/DDBJ databases">
        <title>Proposal of Muricauda 72 sp.nov. and Muricauda NH166 sp.nov., isolated from seawater.</title>
        <authorList>
            <person name="Cheng H."/>
            <person name="Wu Y.-H."/>
            <person name="Guo L.-L."/>
            <person name="Xu X.-W."/>
        </authorList>
    </citation>
    <scope>NUCLEOTIDE SEQUENCE [LARGE SCALE GENOMIC DNA]</scope>
    <source>
        <strain evidence="2 4">72</strain>
    </source>
</reference>
<dbReference type="Proteomes" id="UP000321621">
    <property type="component" value="Unassembled WGS sequence"/>
</dbReference>
<evidence type="ECO:0008006" key="6">
    <source>
        <dbReference type="Google" id="ProtNLM"/>
    </source>
</evidence>
<dbReference type="AlphaFoldDB" id="A0A3A1ND66"/>
<keyword evidence="5" id="KW-1185">Reference proteome</keyword>
<feature type="chain" id="PRO_5017228883" description="Alginate export domain-containing protein" evidence="1">
    <location>
        <begin position="21"/>
        <end position="380"/>
    </location>
</feature>
<dbReference type="EMBL" id="VNWK01000035">
    <property type="protein sequence ID" value="TXJ91427.1"/>
    <property type="molecule type" value="Genomic_DNA"/>
</dbReference>
<evidence type="ECO:0000313" key="3">
    <source>
        <dbReference type="EMBL" id="TXJ91427.1"/>
    </source>
</evidence>
<feature type="signal peptide" evidence="1">
    <location>
        <begin position="1"/>
        <end position="20"/>
    </location>
</feature>
<evidence type="ECO:0000313" key="2">
    <source>
        <dbReference type="EMBL" id="RIV42398.1"/>
    </source>
</evidence>
<proteinExistence type="predicted"/>
<gene>
    <name evidence="2" type="ORF">D2V05_16490</name>
    <name evidence="3" type="ORF">FQ017_16350</name>
</gene>
<evidence type="ECO:0000313" key="5">
    <source>
        <dbReference type="Proteomes" id="UP000321621"/>
    </source>
</evidence>
<reference evidence="3 5" key="2">
    <citation type="submission" date="2019-07" db="EMBL/GenBank/DDBJ databases">
        <title>Draft genome of two Muricauda strains isolated from deep sea.</title>
        <authorList>
            <person name="Sun C."/>
        </authorList>
    </citation>
    <scope>NUCLEOTIDE SEQUENCE [LARGE SCALE GENOMIC DNA]</scope>
    <source>
        <strain evidence="3 5">72</strain>
    </source>
</reference>
<dbReference type="OrthoDB" id="5383458at2"/>